<feature type="region of interest" description="Disordered" evidence="1">
    <location>
        <begin position="1"/>
        <end position="44"/>
    </location>
</feature>
<gene>
    <name evidence="3" type="ORF">IDM49_11280</name>
</gene>
<keyword evidence="2" id="KW-0812">Transmembrane</keyword>
<evidence type="ECO:0000313" key="4">
    <source>
        <dbReference type="Proteomes" id="UP000516404"/>
    </source>
</evidence>
<feature type="transmembrane region" description="Helical" evidence="2">
    <location>
        <begin position="96"/>
        <end position="120"/>
    </location>
</feature>
<protein>
    <submittedName>
        <fullName evidence="3">Uncharacterized protein</fullName>
    </submittedName>
</protein>
<dbReference type="EMBL" id="CP061539">
    <property type="protein sequence ID" value="QOW64645.1"/>
    <property type="molecule type" value="Genomic_DNA"/>
</dbReference>
<dbReference type="Proteomes" id="UP000516404">
    <property type="component" value="Chromosome"/>
</dbReference>
<name>A0A7S7AZF0_9MICC</name>
<dbReference type="AlphaFoldDB" id="A0A7S7AZF0"/>
<dbReference type="GeneID" id="96624108"/>
<reference evidence="3 4" key="1">
    <citation type="submission" date="2020-09" db="EMBL/GenBank/DDBJ databases">
        <title>Investigation of environmental microbes.</title>
        <authorList>
            <person name="Ou Y."/>
            <person name="Kang Q."/>
        </authorList>
    </citation>
    <scope>NUCLEOTIDE SEQUENCE [LARGE SCALE GENOMIC DNA]</scope>
    <source>
        <strain evidence="3 4">KJZ-14</strain>
    </source>
</reference>
<keyword evidence="4" id="KW-1185">Reference proteome</keyword>
<evidence type="ECO:0000256" key="2">
    <source>
        <dbReference type="SAM" id="Phobius"/>
    </source>
</evidence>
<evidence type="ECO:0000256" key="1">
    <source>
        <dbReference type="SAM" id="MobiDB-lite"/>
    </source>
</evidence>
<sequence>MHRVGCSVTWTTQPEPETGQGADSTLPRAGWSSTVTNTQNNQDTVYSDGVTRKAWDVNLKYTGSGTYTTTAAGCQSYTTGGSGRFAVNYTDVPREVAGAVSVAVFSIVTVALSTGQVLTYRSSTQKIVSK</sequence>
<organism evidence="3 4">
    <name type="scientific">Rothia terrae</name>
    <dbReference type="NCBI Taxonomy" id="396015"/>
    <lineage>
        <taxon>Bacteria</taxon>
        <taxon>Bacillati</taxon>
        <taxon>Actinomycetota</taxon>
        <taxon>Actinomycetes</taxon>
        <taxon>Micrococcales</taxon>
        <taxon>Micrococcaceae</taxon>
        <taxon>Rothia</taxon>
    </lineage>
</organism>
<dbReference type="RefSeq" id="WP_193836647.1">
    <property type="nucleotide sequence ID" value="NZ_CP061539.1"/>
</dbReference>
<accession>A0A7S7AZF0</accession>
<keyword evidence="2" id="KW-0472">Membrane</keyword>
<feature type="compositionally biased region" description="Low complexity" evidence="1">
    <location>
        <begin position="34"/>
        <end position="44"/>
    </location>
</feature>
<keyword evidence="2" id="KW-1133">Transmembrane helix</keyword>
<evidence type="ECO:0000313" key="3">
    <source>
        <dbReference type="EMBL" id="QOW64645.1"/>
    </source>
</evidence>
<dbReference type="KEGG" id="rter:IDM49_11280"/>
<proteinExistence type="predicted"/>